<feature type="chain" id="PRO_5041985822" description="RCK N-terminal domain-containing protein" evidence="12">
    <location>
        <begin position="21"/>
        <end position="874"/>
    </location>
</feature>
<evidence type="ECO:0000256" key="8">
    <source>
        <dbReference type="ARBA" id="ARBA00023065"/>
    </source>
</evidence>
<keyword evidence="12" id="KW-0732">Signal</keyword>
<keyword evidence="7 11" id="KW-1133">Transmembrane helix</keyword>
<evidence type="ECO:0000256" key="11">
    <source>
        <dbReference type="SAM" id="Phobius"/>
    </source>
</evidence>
<feature type="signal peptide" evidence="12">
    <location>
        <begin position="1"/>
        <end position="20"/>
    </location>
</feature>
<evidence type="ECO:0000313" key="14">
    <source>
        <dbReference type="EMBL" id="GFH44788.1"/>
    </source>
</evidence>
<evidence type="ECO:0000256" key="6">
    <source>
        <dbReference type="ARBA" id="ARBA00022958"/>
    </source>
</evidence>
<feature type="transmembrane region" description="Helical" evidence="11">
    <location>
        <begin position="270"/>
        <end position="287"/>
    </location>
</feature>
<dbReference type="Proteomes" id="UP001054902">
    <property type="component" value="Unassembled WGS sequence"/>
</dbReference>
<dbReference type="InterPro" id="IPR036291">
    <property type="entry name" value="NAD(P)-bd_dom_sf"/>
</dbReference>
<dbReference type="PANTHER" id="PTHR46157">
    <property type="entry name" value="K(+) EFFLUX ANTIPORTER 3, CHLOROPLASTIC"/>
    <property type="match status" value="1"/>
</dbReference>
<feature type="region of interest" description="Disordered" evidence="10">
    <location>
        <begin position="830"/>
        <end position="874"/>
    </location>
</feature>
<organism evidence="14 15">
    <name type="scientific">Chaetoceros tenuissimus</name>
    <dbReference type="NCBI Taxonomy" id="426638"/>
    <lineage>
        <taxon>Eukaryota</taxon>
        <taxon>Sar</taxon>
        <taxon>Stramenopiles</taxon>
        <taxon>Ochrophyta</taxon>
        <taxon>Bacillariophyta</taxon>
        <taxon>Coscinodiscophyceae</taxon>
        <taxon>Chaetocerotophycidae</taxon>
        <taxon>Chaetocerotales</taxon>
        <taxon>Chaetocerotaceae</taxon>
        <taxon>Chaetoceros</taxon>
    </lineage>
</organism>
<evidence type="ECO:0000256" key="4">
    <source>
        <dbReference type="ARBA" id="ARBA00022538"/>
    </source>
</evidence>
<dbReference type="InterPro" id="IPR006153">
    <property type="entry name" value="Cation/H_exchanger_TM"/>
</dbReference>
<keyword evidence="4" id="KW-0633">Potassium transport</keyword>
<dbReference type="Pfam" id="PF00999">
    <property type="entry name" value="Na_H_Exchanger"/>
    <property type="match status" value="1"/>
</dbReference>
<dbReference type="PANTHER" id="PTHR46157:SF4">
    <property type="entry name" value="K(+) EFFLUX ANTIPORTER 3, CHLOROPLASTIC"/>
    <property type="match status" value="1"/>
</dbReference>
<evidence type="ECO:0000256" key="1">
    <source>
        <dbReference type="ARBA" id="ARBA00004127"/>
    </source>
</evidence>
<keyword evidence="6" id="KW-0630">Potassium</keyword>
<feature type="transmembrane region" description="Helical" evidence="11">
    <location>
        <begin position="538"/>
        <end position="559"/>
    </location>
</feature>
<feature type="transmembrane region" description="Helical" evidence="11">
    <location>
        <begin position="451"/>
        <end position="471"/>
    </location>
</feature>
<keyword evidence="5 11" id="KW-0812">Transmembrane</keyword>
<gene>
    <name evidence="14" type="ORF">CTEN210_01262</name>
</gene>
<dbReference type="InterPro" id="IPR038770">
    <property type="entry name" value="Na+/solute_symporter_sf"/>
</dbReference>
<keyword evidence="8" id="KW-0406">Ion transport</keyword>
<reference evidence="14 15" key="1">
    <citation type="journal article" date="2021" name="Sci. Rep.">
        <title>The genome of the diatom Chaetoceros tenuissimus carries an ancient integrated fragment of an extant virus.</title>
        <authorList>
            <person name="Hongo Y."/>
            <person name="Kimura K."/>
            <person name="Takaki Y."/>
            <person name="Yoshida Y."/>
            <person name="Baba S."/>
            <person name="Kobayashi G."/>
            <person name="Nagasaki K."/>
            <person name="Hano T."/>
            <person name="Tomaru Y."/>
        </authorList>
    </citation>
    <scope>NUCLEOTIDE SEQUENCE [LARGE SCALE GENOMIC DNA]</scope>
    <source>
        <strain evidence="14 15">NIES-3715</strain>
    </source>
</reference>
<comment type="caution">
    <text evidence="14">The sequence shown here is derived from an EMBL/GenBank/DDBJ whole genome shotgun (WGS) entry which is preliminary data.</text>
</comment>
<dbReference type="Gene3D" id="3.40.50.720">
    <property type="entry name" value="NAD(P)-binding Rossmann-like Domain"/>
    <property type="match status" value="1"/>
</dbReference>
<keyword evidence="9 11" id="KW-0472">Membrane</keyword>
<protein>
    <recommendedName>
        <fullName evidence="13">RCK N-terminal domain-containing protein</fullName>
    </recommendedName>
</protein>
<dbReference type="Pfam" id="PF02254">
    <property type="entry name" value="TrkA_N"/>
    <property type="match status" value="1"/>
</dbReference>
<evidence type="ECO:0000256" key="5">
    <source>
        <dbReference type="ARBA" id="ARBA00022692"/>
    </source>
</evidence>
<dbReference type="AlphaFoldDB" id="A0AAD3CFP9"/>
<evidence type="ECO:0000256" key="3">
    <source>
        <dbReference type="ARBA" id="ARBA00022449"/>
    </source>
</evidence>
<evidence type="ECO:0000259" key="13">
    <source>
        <dbReference type="PROSITE" id="PS51201"/>
    </source>
</evidence>
<dbReference type="GO" id="GO:0006813">
    <property type="term" value="P:potassium ion transport"/>
    <property type="evidence" value="ECO:0007669"/>
    <property type="project" value="UniProtKB-KW"/>
</dbReference>
<dbReference type="GO" id="GO:0012505">
    <property type="term" value="C:endomembrane system"/>
    <property type="evidence" value="ECO:0007669"/>
    <property type="project" value="UniProtKB-SubCell"/>
</dbReference>
<keyword evidence="15" id="KW-1185">Reference proteome</keyword>
<feature type="transmembrane region" description="Helical" evidence="11">
    <location>
        <begin position="507"/>
        <end position="526"/>
    </location>
</feature>
<evidence type="ECO:0000256" key="10">
    <source>
        <dbReference type="SAM" id="MobiDB-lite"/>
    </source>
</evidence>
<feature type="transmembrane region" description="Helical" evidence="11">
    <location>
        <begin position="359"/>
        <end position="383"/>
    </location>
</feature>
<evidence type="ECO:0000256" key="12">
    <source>
        <dbReference type="SAM" id="SignalP"/>
    </source>
</evidence>
<evidence type="ECO:0000313" key="15">
    <source>
        <dbReference type="Proteomes" id="UP001054902"/>
    </source>
</evidence>
<feature type="compositionally biased region" description="Acidic residues" evidence="10">
    <location>
        <begin position="836"/>
        <end position="847"/>
    </location>
</feature>
<dbReference type="GO" id="GO:0015297">
    <property type="term" value="F:antiporter activity"/>
    <property type="evidence" value="ECO:0007669"/>
    <property type="project" value="UniProtKB-KW"/>
</dbReference>
<sequence>MKFGNSFAIFLPLCAITCTAFNTNLHAKSLTNNVAKNSWSHSSFSVSSSAAISSHNGRYAPLKMSVIDVEQNDNDHGRFHKLKSNTRRRLSKAKSKLTSFKQWTRKQRATTLATAMVFFSTLLSFNHLDFQQAQIGNNYNPTAVEQQVSGKNILQNLSRGGKSAISALNPTKAIRQHLSSTKAVAVQGGGKQKEDLSEATTRTFKSALQDLHNYMKGPKSDTLLLLLATSLITPICKMIGTSPIIGFLAAGMALGPNALGLISGIHTTETLAELGIVFFLFEMGIELSIDRLLSMKKDVFGLGLSQFLTTAVAIAAAGSLCNLPANALVVLGGGLALSSSAFVLQLLKDNNQLATRFGKASFGVLLFQDLAVVPLLVVTPILAGGGQGLASALGSALVKAGMALTSIAFAGRVLLNPLFKIVAQSKSQEAFLGVVLLTVLSMSFMTEGLGLSNTLGAFLAGVLLSETNYRYQIEADIAPFRGILLGLFFVTVGFEIDLGLILSQLPVVSGIVATILLVKTAVLAVLSKLFGLSLSNSLQTGLILSQGGEFAFVAFGLARNLGILDPATTKLLLTSVALTMALTPTLASVGGTIAKKLEEESDFTHYLGQDSDANEIRESNDFAIVVGYGKVGRLVCELLDKKLMKYVGLEMNPNRAIDARNKGLPVFYGDIGRPEVAEAFGVEKANSIIVTISDKAEINRAVISLRRAFPDKKIFCRAVDADHAERLQRTLDVIAMVPVVPEDSILISLPFGGAVLRSLGAGKEEVDAILEQTRKDILSKKTLGYEEKDIVLEQLVVKPADDSKKIEKKATNAEVEPKEVSMVEEVIEILQSDSKQDEDEEEEDEEVIDVKGESVESPNGEDMEPATANKVPAE</sequence>
<dbReference type="FunFam" id="3.40.50.720:FF:000036">
    <property type="entry name" value="Glutathione-regulated potassium-efflux system protein KefB"/>
    <property type="match status" value="1"/>
</dbReference>
<dbReference type="SUPFAM" id="SSF51735">
    <property type="entry name" value="NAD(P)-binding Rossmann-fold domains"/>
    <property type="match status" value="1"/>
</dbReference>
<evidence type="ECO:0000256" key="7">
    <source>
        <dbReference type="ARBA" id="ARBA00022989"/>
    </source>
</evidence>
<feature type="transmembrane region" description="Helical" evidence="11">
    <location>
        <begin position="299"/>
        <end position="320"/>
    </location>
</feature>
<evidence type="ECO:0000256" key="2">
    <source>
        <dbReference type="ARBA" id="ARBA00022448"/>
    </source>
</evidence>
<dbReference type="InterPro" id="IPR003148">
    <property type="entry name" value="RCK_N"/>
</dbReference>
<name>A0AAD3CFP9_9STRA</name>
<dbReference type="GO" id="GO:1902600">
    <property type="term" value="P:proton transmembrane transport"/>
    <property type="evidence" value="ECO:0007669"/>
    <property type="project" value="InterPro"/>
</dbReference>
<feature type="transmembrane region" description="Helical" evidence="11">
    <location>
        <begin position="483"/>
        <end position="501"/>
    </location>
</feature>
<dbReference type="EMBL" id="BLLK01000020">
    <property type="protein sequence ID" value="GFH44788.1"/>
    <property type="molecule type" value="Genomic_DNA"/>
</dbReference>
<accession>A0AAD3CFP9</accession>
<dbReference type="PROSITE" id="PS51201">
    <property type="entry name" value="RCK_N"/>
    <property type="match status" value="1"/>
</dbReference>
<evidence type="ECO:0000256" key="9">
    <source>
        <dbReference type="ARBA" id="ARBA00023136"/>
    </source>
</evidence>
<feature type="domain" description="RCK N-terminal" evidence="13">
    <location>
        <begin position="619"/>
        <end position="734"/>
    </location>
</feature>
<comment type="subcellular location">
    <subcellularLocation>
        <location evidence="1">Endomembrane system</location>
        <topology evidence="1">Multi-pass membrane protein</topology>
    </subcellularLocation>
</comment>
<dbReference type="GO" id="GO:0016020">
    <property type="term" value="C:membrane"/>
    <property type="evidence" value="ECO:0007669"/>
    <property type="project" value="InterPro"/>
</dbReference>
<proteinExistence type="predicted"/>
<feature type="transmembrane region" description="Helical" evidence="11">
    <location>
        <begin position="571"/>
        <end position="594"/>
    </location>
</feature>
<feature type="transmembrane region" description="Helical" evidence="11">
    <location>
        <begin position="223"/>
        <end position="250"/>
    </location>
</feature>
<feature type="transmembrane region" description="Helical" evidence="11">
    <location>
        <begin position="326"/>
        <end position="347"/>
    </location>
</feature>
<feature type="transmembrane region" description="Helical" evidence="11">
    <location>
        <begin position="389"/>
        <end position="415"/>
    </location>
</feature>
<keyword evidence="3" id="KW-0050">Antiport</keyword>
<dbReference type="Gene3D" id="1.20.1530.20">
    <property type="match status" value="1"/>
</dbReference>
<keyword evidence="2" id="KW-0813">Transport</keyword>